<evidence type="ECO:0000313" key="6">
    <source>
        <dbReference type="Proteomes" id="UP000178486"/>
    </source>
</evidence>
<dbReference type="GO" id="GO:0019843">
    <property type="term" value="F:rRNA binding"/>
    <property type="evidence" value="ECO:0007669"/>
    <property type="project" value="UniProtKB-UniRule"/>
</dbReference>
<evidence type="ECO:0000256" key="3">
    <source>
        <dbReference type="ARBA" id="ARBA00023274"/>
    </source>
</evidence>
<comment type="subunit">
    <text evidence="4">Part of the 50S ribosomal subunit. Contacts protein L29, and trigger factor when it is bound to the ribosome.</text>
</comment>
<dbReference type="EMBL" id="MGAU01000056">
    <property type="protein sequence ID" value="OGK53585.1"/>
    <property type="molecule type" value="Genomic_DNA"/>
</dbReference>
<keyword evidence="2 4" id="KW-0689">Ribosomal protein</keyword>
<dbReference type="GO" id="GO:0006412">
    <property type="term" value="P:translation"/>
    <property type="evidence" value="ECO:0007669"/>
    <property type="project" value="UniProtKB-UniRule"/>
</dbReference>
<dbReference type="GO" id="GO:0005840">
    <property type="term" value="C:ribosome"/>
    <property type="evidence" value="ECO:0007669"/>
    <property type="project" value="UniProtKB-KW"/>
</dbReference>
<keyword evidence="4" id="KW-0694">RNA-binding</keyword>
<dbReference type="GO" id="GO:1990904">
    <property type="term" value="C:ribonucleoprotein complex"/>
    <property type="evidence" value="ECO:0007669"/>
    <property type="project" value="UniProtKB-KW"/>
</dbReference>
<dbReference type="PANTHER" id="PTHR11620">
    <property type="entry name" value="60S RIBOSOMAL PROTEIN L23A"/>
    <property type="match status" value="1"/>
</dbReference>
<evidence type="ECO:0000313" key="5">
    <source>
        <dbReference type="EMBL" id="OGK53585.1"/>
    </source>
</evidence>
<gene>
    <name evidence="4" type="primary">rplW</name>
    <name evidence="5" type="ORF">A3B56_01280</name>
</gene>
<dbReference type="HAMAP" id="MF_01369_B">
    <property type="entry name" value="Ribosomal_uL23_B"/>
    <property type="match status" value="1"/>
</dbReference>
<comment type="function">
    <text evidence="4">One of the early assembly proteins it binds 23S rRNA. One of the proteins that surrounds the polypeptide exit tunnel on the outside of the ribosome. Forms the main docking site for trigger factor binding to the ribosome.</text>
</comment>
<evidence type="ECO:0000256" key="2">
    <source>
        <dbReference type="ARBA" id="ARBA00022980"/>
    </source>
</evidence>
<dbReference type="Pfam" id="PF00276">
    <property type="entry name" value="Ribosomal_L23"/>
    <property type="match status" value="1"/>
</dbReference>
<keyword evidence="3 4" id="KW-0687">Ribonucleoprotein</keyword>
<comment type="caution">
    <text evidence="5">The sequence shown here is derived from an EMBL/GenBank/DDBJ whole genome shotgun (WGS) entry which is preliminary data.</text>
</comment>
<dbReference type="InterPro" id="IPR013025">
    <property type="entry name" value="Ribosomal_uL23-like"/>
</dbReference>
<dbReference type="SUPFAM" id="SSF54189">
    <property type="entry name" value="Ribosomal proteins S24e, L23 and L15e"/>
    <property type="match status" value="1"/>
</dbReference>
<dbReference type="GO" id="GO:0003735">
    <property type="term" value="F:structural constituent of ribosome"/>
    <property type="evidence" value="ECO:0007669"/>
    <property type="project" value="InterPro"/>
</dbReference>
<reference evidence="5 6" key="1">
    <citation type="journal article" date="2016" name="Nat. Commun.">
        <title>Thousands of microbial genomes shed light on interconnected biogeochemical processes in an aquifer system.</title>
        <authorList>
            <person name="Anantharaman K."/>
            <person name="Brown C.T."/>
            <person name="Hug L.A."/>
            <person name="Sharon I."/>
            <person name="Castelle C.J."/>
            <person name="Probst A.J."/>
            <person name="Thomas B.C."/>
            <person name="Singh A."/>
            <person name="Wilkins M.J."/>
            <person name="Karaoz U."/>
            <person name="Brodie E.L."/>
            <person name="Williams K.H."/>
            <person name="Hubbard S.S."/>
            <person name="Banfield J.F."/>
        </authorList>
    </citation>
    <scope>NUCLEOTIDE SEQUENCE [LARGE SCALE GENOMIC DNA]</scope>
</reference>
<dbReference type="Proteomes" id="UP000178486">
    <property type="component" value="Unassembled WGS sequence"/>
</dbReference>
<dbReference type="AlphaFoldDB" id="A0A1F7JDB3"/>
<comment type="similarity">
    <text evidence="1 4">Belongs to the universal ribosomal protein uL23 family.</text>
</comment>
<dbReference type="InterPro" id="IPR012677">
    <property type="entry name" value="Nucleotide-bd_a/b_plait_sf"/>
</dbReference>
<dbReference type="NCBIfam" id="NF004363">
    <property type="entry name" value="PRK05738.2-4"/>
    <property type="match status" value="1"/>
</dbReference>
<sequence>MITNSIILEKPVITEKSIGRTKGHVYTFIVARNASKHQIQESVAAVFGVTVTDVRTLMRKGKQRRVGKTRRLVSTMPSKQAIVHLAKGQTIDIFTTPVEEGGKNA</sequence>
<proteinExistence type="inferred from homology"/>
<dbReference type="Gene3D" id="3.30.70.330">
    <property type="match status" value="1"/>
</dbReference>
<dbReference type="InterPro" id="IPR012678">
    <property type="entry name" value="Ribosomal_uL23/eL15/eS24_sf"/>
</dbReference>
<accession>A0A1F7JDB3</accession>
<protein>
    <recommendedName>
        <fullName evidence="4">Large ribosomal subunit protein uL23</fullName>
    </recommendedName>
</protein>
<organism evidence="5 6">
    <name type="scientific">Candidatus Roizmanbacteria bacterium RIFCSPLOWO2_01_FULL_45_11</name>
    <dbReference type="NCBI Taxonomy" id="1802070"/>
    <lineage>
        <taxon>Bacteria</taxon>
        <taxon>Candidatus Roizmaniibacteriota</taxon>
    </lineage>
</organism>
<keyword evidence="4" id="KW-0699">rRNA-binding</keyword>
<name>A0A1F7JDB3_9BACT</name>
<evidence type="ECO:0000256" key="4">
    <source>
        <dbReference type="HAMAP-Rule" id="MF_01369"/>
    </source>
</evidence>
<evidence type="ECO:0000256" key="1">
    <source>
        <dbReference type="ARBA" id="ARBA00006700"/>
    </source>
</evidence>